<organism evidence="1 2">
    <name type="scientific">Hyaloscypha bicolor E</name>
    <dbReference type="NCBI Taxonomy" id="1095630"/>
    <lineage>
        <taxon>Eukaryota</taxon>
        <taxon>Fungi</taxon>
        <taxon>Dikarya</taxon>
        <taxon>Ascomycota</taxon>
        <taxon>Pezizomycotina</taxon>
        <taxon>Leotiomycetes</taxon>
        <taxon>Helotiales</taxon>
        <taxon>Hyaloscyphaceae</taxon>
        <taxon>Hyaloscypha</taxon>
        <taxon>Hyaloscypha bicolor</taxon>
    </lineage>
</organism>
<evidence type="ECO:0000313" key="1">
    <source>
        <dbReference type="EMBL" id="PMD63253.1"/>
    </source>
</evidence>
<dbReference type="GeneID" id="36580039"/>
<protein>
    <submittedName>
        <fullName evidence="1">Uncharacterized protein</fullName>
    </submittedName>
</protein>
<name>A0A2J6TJR2_9HELO</name>
<evidence type="ECO:0000313" key="2">
    <source>
        <dbReference type="Proteomes" id="UP000235371"/>
    </source>
</evidence>
<reference evidence="1 2" key="1">
    <citation type="submission" date="2016-04" db="EMBL/GenBank/DDBJ databases">
        <title>A degradative enzymes factory behind the ericoid mycorrhizal symbiosis.</title>
        <authorList>
            <consortium name="DOE Joint Genome Institute"/>
            <person name="Martino E."/>
            <person name="Morin E."/>
            <person name="Grelet G."/>
            <person name="Kuo A."/>
            <person name="Kohler A."/>
            <person name="Daghino S."/>
            <person name="Barry K."/>
            <person name="Choi C."/>
            <person name="Cichocki N."/>
            <person name="Clum A."/>
            <person name="Copeland A."/>
            <person name="Hainaut M."/>
            <person name="Haridas S."/>
            <person name="Labutti K."/>
            <person name="Lindquist E."/>
            <person name="Lipzen A."/>
            <person name="Khouja H.-R."/>
            <person name="Murat C."/>
            <person name="Ohm R."/>
            <person name="Olson A."/>
            <person name="Spatafora J."/>
            <person name="Veneault-Fourrey C."/>
            <person name="Henrissat B."/>
            <person name="Grigoriev I."/>
            <person name="Martin F."/>
            <person name="Perotto S."/>
        </authorList>
    </citation>
    <scope>NUCLEOTIDE SEQUENCE [LARGE SCALE GENOMIC DNA]</scope>
    <source>
        <strain evidence="1 2">E</strain>
    </source>
</reference>
<gene>
    <name evidence="1" type="ORF">K444DRAFT_330655</name>
</gene>
<dbReference type="Proteomes" id="UP000235371">
    <property type="component" value="Unassembled WGS sequence"/>
</dbReference>
<proteinExistence type="predicted"/>
<dbReference type="EMBL" id="KZ613782">
    <property type="protein sequence ID" value="PMD63253.1"/>
    <property type="molecule type" value="Genomic_DNA"/>
</dbReference>
<accession>A0A2J6TJR2</accession>
<sequence length="205" mass="23046">MPHPLQSKNWGFLQNPLLRYRVVRQHVSREQPLEGDQDLGKDGKLFLAFDMELAFRFPSNIPGILREFAGSPCLAPRSWRLTKSADSRLDRKRQPTGEEVPRMAGLRTEANIAPAPNEKLLHEFTLSVAESLDRLQARVVGQNHAPLLNKYPVPLNAGHLILILVLVEQLIKNCSSRNGKEKICMKKICSRRPKDSELSPAAPSS</sequence>
<dbReference type="AlphaFoldDB" id="A0A2J6TJR2"/>
<keyword evidence="2" id="KW-1185">Reference proteome</keyword>
<dbReference type="InParanoid" id="A0A2J6TJR2"/>
<dbReference type="RefSeq" id="XP_024740157.1">
    <property type="nucleotide sequence ID" value="XM_024871957.1"/>
</dbReference>